<dbReference type="Pfam" id="PF04168">
    <property type="entry name" value="Alpha-E"/>
    <property type="match status" value="1"/>
</dbReference>
<proteinExistence type="predicted"/>
<keyword evidence="4" id="KW-1185">Reference proteome</keyword>
<dbReference type="AlphaFoldDB" id="A0A239MGC2"/>
<dbReference type="RefSeq" id="WP_089410293.1">
    <property type="nucleotide sequence ID" value="NZ_FZOU01000012.1"/>
</dbReference>
<dbReference type="InterPro" id="IPR025841">
    <property type="entry name" value="CP_ATPgrasp_2"/>
</dbReference>
<sequence>MTNDLYQSPLRYGATYEESSADGVAPRPHWAQLMESLRAIGPEELKHRWARAERRIRENGITYNIYGDPQGVNRPWQTDIVPLLIPAEEWKTIEAGVVQRAELLSLILEDLYGEQTLLKDGHFPAALLYGNPAFLRPMVGVKVPPHSHLHMLAVDLARSPDGQWWVLADRTQAPSGSGYALENRTIVSDLHPELFRNSNVLRLAPFFRAQRDALIAMAGPEKPNPRIVLMTPGPHNETYFEHSYLAKYLGFTLVEGSDMTVRDRRVFLKTVGGLEEVDVILRRVDDNFCDPLELRGDSLLGVPGLVDAIVAGNVAVANALGSGLIESAAIMPFLPGLARHLLGEGLKLKSVATWWCGQPKALDWVMGHLESVVVKPAFPAGGMEPVFASQLPEKEREALIERMRAKPHEYVAQEQVALSTAPVWENEGLNSRAVVLRTYVLNTPTGWCAIPGGLVRVAEATGSVVSMQRGGHSKDAWVLSDTPVDTFSMLRPRNEPLELRRVSRVVPSSVADNTFWLGRYVERAENIARILRSMAPRVSHGEASELGSLTLLHGCLATRHSKLPRRRAAVTYRSFEREFVSMLTDRKRPDSLPSTLHEISRIGGSVRERLSADMMLLIGQLRTAMDVDPKDPDPDYAAMLTDCLELLSAFSGMERENINRGSGWLFMSFGRRLERAVYNTRQLRVITHPLAVENWSYLEALLEVADSSVTYRTRYYTTLQPLAVLDVLLADETNPRSLDFQLEHLADLYGKLPRHGEAELAAMLDVVTRLRGIDLQAMRYPASGVKQGRAQNDLRPLDKFLGELEGMLPAWSNNLSSRYFSHARTLPSRMGQ</sequence>
<evidence type="ECO:0000313" key="4">
    <source>
        <dbReference type="Proteomes" id="UP000198356"/>
    </source>
</evidence>
<evidence type="ECO:0000259" key="2">
    <source>
        <dbReference type="Pfam" id="PF14403"/>
    </source>
</evidence>
<evidence type="ECO:0000313" key="3">
    <source>
        <dbReference type="EMBL" id="SNT41154.1"/>
    </source>
</evidence>
<gene>
    <name evidence="3" type="ORF">SAMN05421770_11210</name>
</gene>
<dbReference type="EMBL" id="FZOU01000012">
    <property type="protein sequence ID" value="SNT41154.1"/>
    <property type="molecule type" value="Genomic_DNA"/>
</dbReference>
<feature type="domain" description="Circularly permuted ATP-grasp type 2" evidence="2">
    <location>
        <begin position="82"/>
        <end position="458"/>
    </location>
</feature>
<name>A0A239MGC2_9BACT</name>
<protein>
    <submittedName>
        <fullName evidence="3">Uncharacterized conserved protein, circularly permuted ATPgrasp superfamily</fullName>
    </submittedName>
</protein>
<dbReference type="Gene3D" id="3.40.50.11290">
    <property type="match status" value="1"/>
</dbReference>
<dbReference type="Pfam" id="PF14403">
    <property type="entry name" value="CP_ATPgrasp_2"/>
    <property type="match status" value="1"/>
</dbReference>
<dbReference type="Gene3D" id="3.30.1490.270">
    <property type="match status" value="1"/>
</dbReference>
<dbReference type="InterPro" id="IPR007296">
    <property type="entry name" value="DUF403"/>
</dbReference>
<dbReference type="SUPFAM" id="SSF56059">
    <property type="entry name" value="Glutathione synthetase ATP-binding domain-like"/>
    <property type="match status" value="1"/>
</dbReference>
<dbReference type="PANTHER" id="PTHR34595">
    <property type="entry name" value="BLR5612 PROTEIN"/>
    <property type="match status" value="1"/>
</dbReference>
<dbReference type="PANTHER" id="PTHR34595:SF2">
    <property type="entry name" value="BLR2978 PROTEIN"/>
    <property type="match status" value="1"/>
</dbReference>
<dbReference type="InterPro" id="IPR051680">
    <property type="entry name" value="ATP-dep_Glu-Cys_Ligase-2"/>
</dbReference>
<dbReference type="Proteomes" id="UP000198356">
    <property type="component" value="Unassembled WGS sequence"/>
</dbReference>
<dbReference type="OrthoDB" id="9804079at2"/>
<feature type="domain" description="DUF403" evidence="1">
    <location>
        <begin position="507"/>
        <end position="820"/>
    </location>
</feature>
<organism evidence="3 4">
    <name type="scientific">Granulicella rosea</name>
    <dbReference type="NCBI Taxonomy" id="474952"/>
    <lineage>
        <taxon>Bacteria</taxon>
        <taxon>Pseudomonadati</taxon>
        <taxon>Acidobacteriota</taxon>
        <taxon>Terriglobia</taxon>
        <taxon>Terriglobales</taxon>
        <taxon>Acidobacteriaceae</taxon>
        <taxon>Granulicella</taxon>
    </lineage>
</organism>
<accession>A0A239MGC2</accession>
<reference evidence="3 4" key="1">
    <citation type="submission" date="2017-06" db="EMBL/GenBank/DDBJ databases">
        <authorList>
            <person name="Kim H.J."/>
            <person name="Triplett B.A."/>
        </authorList>
    </citation>
    <scope>NUCLEOTIDE SEQUENCE [LARGE SCALE GENOMIC DNA]</scope>
    <source>
        <strain evidence="3 4">DSM 18704</strain>
    </source>
</reference>
<evidence type="ECO:0000259" key="1">
    <source>
        <dbReference type="Pfam" id="PF04168"/>
    </source>
</evidence>